<dbReference type="PROSITE" id="PS50404">
    <property type="entry name" value="GST_NTER"/>
    <property type="match status" value="1"/>
</dbReference>
<dbReference type="PROSITE" id="PS50405">
    <property type="entry name" value="GST_CTER"/>
    <property type="match status" value="1"/>
</dbReference>
<reference evidence="6" key="1">
    <citation type="journal article" date="2023" name="Nat. Commun.">
        <title>Diploid and tetraploid genomes of Acorus and the evolution of monocots.</title>
        <authorList>
            <person name="Ma L."/>
            <person name="Liu K.W."/>
            <person name="Li Z."/>
            <person name="Hsiao Y.Y."/>
            <person name="Qi Y."/>
            <person name="Fu T."/>
            <person name="Tang G.D."/>
            <person name="Zhang D."/>
            <person name="Sun W.H."/>
            <person name="Liu D.K."/>
            <person name="Li Y."/>
            <person name="Chen G.Z."/>
            <person name="Liu X.D."/>
            <person name="Liao X.Y."/>
            <person name="Jiang Y.T."/>
            <person name="Yu X."/>
            <person name="Hao Y."/>
            <person name="Huang J."/>
            <person name="Zhao X.W."/>
            <person name="Ke S."/>
            <person name="Chen Y.Y."/>
            <person name="Wu W.L."/>
            <person name="Hsu J.L."/>
            <person name="Lin Y.F."/>
            <person name="Huang M.D."/>
            <person name="Li C.Y."/>
            <person name="Huang L."/>
            <person name="Wang Z.W."/>
            <person name="Zhao X."/>
            <person name="Zhong W.Y."/>
            <person name="Peng D.H."/>
            <person name="Ahmad S."/>
            <person name="Lan S."/>
            <person name="Zhang J.S."/>
            <person name="Tsai W.C."/>
            <person name="Van de Peer Y."/>
            <person name="Liu Z.J."/>
        </authorList>
    </citation>
    <scope>NUCLEOTIDE SEQUENCE</scope>
    <source>
        <strain evidence="6">CP</strain>
    </source>
</reference>
<dbReference type="SUPFAM" id="SSF47616">
    <property type="entry name" value="GST C-terminal domain-like"/>
    <property type="match status" value="1"/>
</dbReference>
<accession>A0AAV9DA35</accession>
<gene>
    <name evidence="6" type="ORF">QJS10_CPB15g01604</name>
</gene>
<dbReference type="InterPro" id="IPR036282">
    <property type="entry name" value="Glutathione-S-Trfase_C_sf"/>
</dbReference>
<dbReference type="GO" id="GO:0005829">
    <property type="term" value="C:cytosol"/>
    <property type="evidence" value="ECO:0007669"/>
    <property type="project" value="UniProtKB-SubCell"/>
</dbReference>
<dbReference type="SFLD" id="SFLDS00019">
    <property type="entry name" value="Glutathione_Transferase_(cytos"/>
    <property type="match status" value="1"/>
</dbReference>
<evidence type="ECO:0000256" key="3">
    <source>
        <dbReference type="RuleBase" id="RU369102"/>
    </source>
</evidence>
<evidence type="ECO:0000259" key="5">
    <source>
        <dbReference type="PROSITE" id="PS50405"/>
    </source>
</evidence>
<feature type="domain" description="GST N-terminal" evidence="4">
    <location>
        <begin position="1"/>
        <end position="37"/>
    </location>
</feature>
<keyword evidence="7" id="KW-1185">Reference proteome</keyword>
<dbReference type="EC" id="2.5.1.18" evidence="3"/>
<comment type="similarity">
    <text evidence="3">Belongs to the GST superfamily.</text>
</comment>
<dbReference type="InterPro" id="IPR040079">
    <property type="entry name" value="Glutathione_S-Trfase"/>
</dbReference>
<dbReference type="InterPro" id="IPR036249">
    <property type="entry name" value="Thioredoxin-like_sf"/>
</dbReference>
<evidence type="ECO:0000256" key="1">
    <source>
        <dbReference type="ARBA" id="ARBA00022679"/>
    </source>
</evidence>
<dbReference type="CDD" id="cd03185">
    <property type="entry name" value="GST_C_Tau"/>
    <property type="match status" value="1"/>
</dbReference>
<dbReference type="Pfam" id="PF02798">
    <property type="entry name" value="GST_N"/>
    <property type="match status" value="1"/>
</dbReference>
<protein>
    <recommendedName>
        <fullName evidence="3">Glutathione S-transferase</fullName>
        <ecNumber evidence="3">2.5.1.18</ecNumber>
    </recommendedName>
</protein>
<dbReference type="InterPro" id="IPR004045">
    <property type="entry name" value="Glutathione_S-Trfase_N"/>
</dbReference>
<dbReference type="InterPro" id="IPR045073">
    <property type="entry name" value="Omega/Tau-like"/>
</dbReference>
<comment type="catalytic activity">
    <reaction evidence="2 3">
        <text>RX + glutathione = an S-substituted glutathione + a halide anion + H(+)</text>
        <dbReference type="Rhea" id="RHEA:16437"/>
        <dbReference type="ChEBI" id="CHEBI:15378"/>
        <dbReference type="ChEBI" id="CHEBI:16042"/>
        <dbReference type="ChEBI" id="CHEBI:17792"/>
        <dbReference type="ChEBI" id="CHEBI:57925"/>
        <dbReference type="ChEBI" id="CHEBI:90779"/>
        <dbReference type="EC" id="2.5.1.18"/>
    </reaction>
</comment>
<dbReference type="SFLD" id="SFLDG01152">
    <property type="entry name" value="Main.3:_Omega-_and_Tau-like"/>
    <property type="match status" value="1"/>
</dbReference>
<reference evidence="6" key="2">
    <citation type="submission" date="2023-06" db="EMBL/GenBank/DDBJ databases">
        <authorList>
            <person name="Ma L."/>
            <person name="Liu K.-W."/>
            <person name="Li Z."/>
            <person name="Hsiao Y.-Y."/>
            <person name="Qi Y."/>
            <person name="Fu T."/>
            <person name="Tang G."/>
            <person name="Zhang D."/>
            <person name="Sun W.-H."/>
            <person name="Liu D.-K."/>
            <person name="Li Y."/>
            <person name="Chen G.-Z."/>
            <person name="Liu X.-D."/>
            <person name="Liao X.-Y."/>
            <person name="Jiang Y.-T."/>
            <person name="Yu X."/>
            <person name="Hao Y."/>
            <person name="Huang J."/>
            <person name="Zhao X.-W."/>
            <person name="Ke S."/>
            <person name="Chen Y.-Y."/>
            <person name="Wu W.-L."/>
            <person name="Hsu J.-L."/>
            <person name="Lin Y.-F."/>
            <person name="Huang M.-D."/>
            <person name="Li C.-Y."/>
            <person name="Huang L."/>
            <person name="Wang Z.-W."/>
            <person name="Zhao X."/>
            <person name="Zhong W.-Y."/>
            <person name="Peng D.-H."/>
            <person name="Ahmad S."/>
            <person name="Lan S."/>
            <person name="Zhang J.-S."/>
            <person name="Tsai W.-C."/>
            <person name="Van De Peer Y."/>
            <person name="Liu Z.-J."/>
        </authorList>
    </citation>
    <scope>NUCLEOTIDE SEQUENCE</scope>
    <source>
        <strain evidence="6">CP</strain>
        <tissue evidence="6">Leaves</tissue>
    </source>
</reference>
<dbReference type="InterPro" id="IPR010987">
    <property type="entry name" value="Glutathione-S-Trfase_C-like"/>
</dbReference>
<dbReference type="Gene3D" id="1.20.1050.10">
    <property type="match status" value="1"/>
</dbReference>
<evidence type="ECO:0000313" key="6">
    <source>
        <dbReference type="EMBL" id="KAK1297724.1"/>
    </source>
</evidence>
<feature type="domain" description="GST C-terminal" evidence="5">
    <location>
        <begin position="44"/>
        <end position="168"/>
    </location>
</feature>
<comment type="caution">
    <text evidence="6">The sequence shown here is derived from an EMBL/GenBank/DDBJ whole genome shotgun (WGS) entry which is preliminary data.</text>
</comment>
<name>A0AAV9DA35_ACOCL</name>
<keyword evidence="3" id="KW-0963">Cytoplasm</keyword>
<dbReference type="GO" id="GO:0006749">
    <property type="term" value="P:glutathione metabolic process"/>
    <property type="evidence" value="ECO:0007669"/>
    <property type="project" value="InterPro"/>
</dbReference>
<dbReference type="SUPFAM" id="SSF52833">
    <property type="entry name" value="Thioredoxin-like"/>
    <property type="match status" value="1"/>
</dbReference>
<dbReference type="PANTHER" id="PTHR11260">
    <property type="entry name" value="GLUTATHIONE S-TRANSFERASE, GST, SUPERFAMILY, GST DOMAIN CONTAINING"/>
    <property type="match status" value="1"/>
</dbReference>
<dbReference type="PANTHER" id="PTHR11260:SF676">
    <property type="entry name" value="GLUTATHIONE S-TRANSFERASE U8"/>
    <property type="match status" value="1"/>
</dbReference>
<dbReference type="GO" id="GO:0004364">
    <property type="term" value="F:glutathione transferase activity"/>
    <property type="evidence" value="ECO:0007669"/>
    <property type="project" value="UniProtKB-UniRule"/>
</dbReference>
<evidence type="ECO:0000313" key="7">
    <source>
        <dbReference type="Proteomes" id="UP001180020"/>
    </source>
</evidence>
<proteinExistence type="inferred from homology"/>
<comment type="subcellular location">
    <subcellularLocation>
        <location evidence="3">Cytoplasm</location>
        <location evidence="3">Cytosol</location>
    </subcellularLocation>
</comment>
<organism evidence="6 7">
    <name type="scientific">Acorus calamus</name>
    <name type="common">Sweet flag</name>
    <dbReference type="NCBI Taxonomy" id="4465"/>
    <lineage>
        <taxon>Eukaryota</taxon>
        <taxon>Viridiplantae</taxon>
        <taxon>Streptophyta</taxon>
        <taxon>Embryophyta</taxon>
        <taxon>Tracheophyta</taxon>
        <taxon>Spermatophyta</taxon>
        <taxon>Magnoliopsida</taxon>
        <taxon>Liliopsida</taxon>
        <taxon>Acoraceae</taxon>
        <taxon>Acorus</taxon>
    </lineage>
</organism>
<dbReference type="Gene3D" id="3.40.30.10">
    <property type="entry name" value="Glutaredoxin"/>
    <property type="match status" value="1"/>
</dbReference>
<comment type="function">
    <text evidence="3">Is involved in the conjugation of reduced glutathione to a wide number of exogenous and endogenous hydrophobic electrophiles.</text>
</comment>
<dbReference type="FunFam" id="1.20.1050.10:FF:000012">
    <property type="entry name" value="Tau class glutathione S-transferase"/>
    <property type="match status" value="1"/>
</dbReference>
<evidence type="ECO:0000256" key="2">
    <source>
        <dbReference type="ARBA" id="ARBA00047960"/>
    </source>
</evidence>
<evidence type="ECO:0000259" key="4">
    <source>
        <dbReference type="PROSITE" id="PS50404"/>
    </source>
</evidence>
<dbReference type="InterPro" id="IPR045074">
    <property type="entry name" value="GST_C_Tau"/>
</dbReference>
<dbReference type="Pfam" id="PF13410">
    <property type="entry name" value="GST_C_2"/>
    <property type="match status" value="1"/>
</dbReference>
<sequence length="182" mass="21153">MYNPIHKQVPVLLHDGAAIAESVVILEYIEETWRSSGRPLLPDDPGERAVARFWAKFGEEKCRPVIYNFLRYNGNDQQKAMVRLIESFKVLEDHGLKGKKFFNGETIGYADIVIGWIAWWFEAIEDVVNIKLVDHVTFPRLLRWMKDFSGDAMIRGSLPSREVMYTYFSRKREELLATRAAK</sequence>
<dbReference type="Proteomes" id="UP001180020">
    <property type="component" value="Unassembled WGS sequence"/>
</dbReference>
<keyword evidence="1 3" id="KW-0808">Transferase</keyword>
<dbReference type="EMBL" id="JAUJYO010000015">
    <property type="protein sequence ID" value="KAK1297724.1"/>
    <property type="molecule type" value="Genomic_DNA"/>
</dbReference>
<dbReference type="SFLD" id="SFLDG00358">
    <property type="entry name" value="Main_(cytGST)"/>
    <property type="match status" value="1"/>
</dbReference>
<dbReference type="AlphaFoldDB" id="A0AAV9DA35"/>